<keyword evidence="1" id="KW-0677">Repeat</keyword>
<organism evidence="4">
    <name type="scientific">Culex pipiens</name>
    <name type="common">House mosquito</name>
    <dbReference type="NCBI Taxonomy" id="7175"/>
    <lineage>
        <taxon>Eukaryota</taxon>
        <taxon>Metazoa</taxon>
        <taxon>Ecdysozoa</taxon>
        <taxon>Arthropoda</taxon>
        <taxon>Hexapoda</taxon>
        <taxon>Insecta</taxon>
        <taxon>Pterygota</taxon>
        <taxon>Neoptera</taxon>
        <taxon>Endopterygota</taxon>
        <taxon>Diptera</taxon>
        <taxon>Nematocera</taxon>
        <taxon>Culicoidea</taxon>
        <taxon>Culicidae</taxon>
        <taxon>Culicinae</taxon>
        <taxon>Culicini</taxon>
        <taxon>Culex</taxon>
        <taxon>Culex</taxon>
    </lineage>
</organism>
<evidence type="ECO:0000313" key="4">
    <source>
        <dbReference type="EMBL" id="CAG6482334.1"/>
    </source>
</evidence>
<dbReference type="EMBL" id="HBUE01093169">
    <property type="protein sequence ID" value="CAG6482334.1"/>
    <property type="molecule type" value="Transcribed_RNA"/>
</dbReference>
<feature type="repeat" description="ANK" evidence="3">
    <location>
        <begin position="1089"/>
        <end position="1121"/>
    </location>
</feature>
<dbReference type="EMBL" id="HBUE01093164">
    <property type="protein sequence ID" value="CAG6482329.1"/>
    <property type="molecule type" value="Transcribed_RNA"/>
</dbReference>
<dbReference type="SUPFAM" id="SSF48403">
    <property type="entry name" value="Ankyrin repeat"/>
    <property type="match status" value="1"/>
</dbReference>
<name>A0A8D8BUZ6_CULPI</name>
<protein>
    <submittedName>
        <fullName evidence="4">Ankyrin-3</fullName>
    </submittedName>
</protein>
<accession>A0A8D8BUZ6</accession>
<dbReference type="PANTHER" id="PTHR24198:SF194">
    <property type="entry name" value="INVERSIN-A"/>
    <property type="match status" value="1"/>
</dbReference>
<keyword evidence="2 3" id="KW-0040">ANK repeat</keyword>
<dbReference type="InterPro" id="IPR036770">
    <property type="entry name" value="Ankyrin_rpt-contain_sf"/>
</dbReference>
<sequence length="1183" mass="134809">MIQSKVVNQQNRDDRTLERYQKRRGTANLGISYEKKMVIMVLGKLHDDPETSFYLGSNIADIGVFDDIVVRSSVGGKTRKLFAQIKHKSPEYTVNFDDLVKPENTKNDFHLCNFFESYLNIRNKFSTASADVLFRGEFENTDVDLIIFTPAKIIFPEDARSRGTDSRDPFYTTSSGQTVQVSCTGTMLDYFKKDLQTRLKAAVAGKLITELKSRHGDEAKKVVGQLSKENLKKMLVEYNVFFTASEWVQMYTNHHQNNKKKLTEMHSTICDLLENEVLPYDEAGFANAVKEFFDTLKFYTEQATEPILSGIITDLIIENLKKTGTVTVSNINRFAKESFLQVCDSFETWWTLEGQVPYLTERCRFFDDAKNNTKLEEIHLSALKKLRNDEMMFCQDILNSTFLLLKEFNEFEIRGKKCINIYSAAPLLCGLKVVQSFQMKGIELKCFIFDNTNKADLLNLLSKVEPEYLMIALTPEGDSSLIADILSSVNRLVFVTKKKISSENWKSIADEAITFSDFEPDSQANLLKSIVEISGFTGTLEQFLGNAPKDLIDESTLQELFIKKEHVFSKDNVLFKQKTKSGCFIPRTLIDPSTQNECNVEEIHDDVVILASEPGMGISTLFPIITKHFKNVDPSTWFVVVKLPKFSKFLSELTESKKKVDESIAMQFLRMVVNFNKKHQSKFVTFASKVFEWRCKNAQICFFIDAFDEILPNYKSVVEQLLKILKNKFALKIWATSRFGRPLEILQGVLDVCPYTLKPLTEVDVKPYLENAWRKIVGRKPRKQALLGAFINQLLSHLRQNLGSEAGQLISAPGNLDLLAVIYQDYCKAFCDYNGKNVSFRNLSMAALCEKLICMQHNAFYEEKCEMNIHIPAIKTEIQSEIEKSNKKYQQIGFNAQQDTLSSEEIKTVGDYIAYGLQTGIMVCGVDQEPKFAFKFYTSFFGAKYIFEKMYSIALKDFKEFIRRVFINCLLANEKAQCAQFVKEIAQADSRQPCAEIVSKVCYLLEILHDNLPDSWEAFHTKTFSCLLGIVDSLLNRIGAPDKQIDNLVRGISVHSRILMLSLASKSGYIRLVQLMLTDQINGTIDWLRGWTVLHFAVLGGHRVVVKFILGQAKNAENIDCPNMKRETPLHVASLTGNENMVKLLLFKGANMKALNSDSKTPQELCLPNSQTEIVFRKFDRAT</sequence>
<evidence type="ECO:0000256" key="2">
    <source>
        <dbReference type="ARBA" id="ARBA00023043"/>
    </source>
</evidence>
<dbReference type="Gene3D" id="1.25.40.20">
    <property type="entry name" value="Ankyrin repeat-containing domain"/>
    <property type="match status" value="1"/>
</dbReference>
<proteinExistence type="predicted"/>
<feature type="repeat" description="ANK" evidence="3">
    <location>
        <begin position="1125"/>
        <end position="1157"/>
    </location>
</feature>
<dbReference type="InterPro" id="IPR002110">
    <property type="entry name" value="Ankyrin_rpt"/>
</dbReference>
<evidence type="ECO:0000256" key="3">
    <source>
        <dbReference type="PROSITE-ProRule" id="PRU00023"/>
    </source>
</evidence>
<dbReference type="PROSITE" id="PS50297">
    <property type="entry name" value="ANK_REP_REGION"/>
    <property type="match status" value="1"/>
</dbReference>
<dbReference type="SMART" id="SM00248">
    <property type="entry name" value="ANK"/>
    <property type="match status" value="3"/>
</dbReference>
<dbReference type="PROSITE" id="PS50088">
    <property type="entry name" value="ANK_REPEAT"/>
    <property type="match status" value="2"/>
</dbReference>
<dbReference type="PANTHER" id="PTHR24198">
    <property type="entry name" value="ANKYRIN REPEAT AND PROTEIN KINASE DOMAIN-CONTAINING PROTEIN"/>
    <property type="match status" value="1"/>
</dbReference>
<dbReference type="Pfam" id="PF12796">
    <property type="entry name" value="Ank_2"/>
    <property type="match status" value="1"/>
</dbReference>
<dbReference type="AlphaFoldDB" id="A0A8D8BUZ6"/>
<reference evidence="4" key="1">
    <citation type="submission" date="2021-05" db="EMBL/GenBank/DDBJ databases">
        <authorList>
            <person name="Alioto T."/>
            <person name="Alioto T."/>
            <person name="Gomez Garrido J."/>
        </authorList>
    </citation>
    <scope>NUCLEOTIDE SEQUENCE</scope>
</reference>
<evidence type="ECO:0000256" key="1">
    <source>
        <dbReference type="ARBA" id="ARBA00022737"/>
    </source>
</evidence>